<dbReference type="AlphaFoldDB" id="A0AAP5H4E8"/>
<dbReference type="Proteomes" id="UP001254832">
    <property type="component" value="Unassembled WGS sequence"/>
</dbReference>
<proteinExistence type="predicted"/>
<evidence type="ECO:0000313" key="2">
    <source>
        <dbReference type="EMBL" id="MDR6725667.1"/>
    </source>
</evidence>
<keyword evidence="1" id="KW-0732">Signal</keyword>
<protein>
    <recommendedName>
        <fullName evidence="4">Lipoprotein</fullName>
    </recommendedName>
</protein>
<dbReference type="RefSeq" id="WP_310143068.1">
    <property type="nucleotide sequence ID" value="NZ_JAVDTR010000012.1"/>
</dbReference>
<name>A0AAP5H4E8_PAEAM</name>
<reference evidence="2" key="1">
    <citation type="submission" date="2023-07" db="EMBL/GenBank/DDBJ databases">
        <title>Sorghum-associated microbial communities from plants grown in Nebraska, USA.</title>
        <authorList>
            <person name="Schachtman D."/>
        </authorList>
    </citation>
    <scope>NUCLEOTIDE SEQUENCE</scope>
    <source>
        <strain evidence="2">BE80</strain>
    </source>
</reference>
<gene>
    <name evidence="2" type="ORF">J2W91_004169</name>
</gene>
<comment type="caution">
    <text evidence="2">The sequence shown here is derived from an EMBL/GenBank/DDBJ whole genome shotgun (WGS) entry which is preliminary data.</text>
</comment>
<evidence type="ECO:0000256" key="1">
    <source>
        <dbReference type="SAM" id="SignalP"/>
    </source>
</evidence>
<accession>A0AAP5H4E8</accession>
<sequence>MKKSWILSLIMSFALLGGVFLPAGSYAAAAEDTTSTYSEDSEYGYDTSQDEPLPTDEEIDFLDYIDKLTEAAVYEEKAFNAVSGGTIITSANRKSVFLKLTNTAIPNYTKYVSKLKLVKPQNAELQKIHAKLIKGSYTQLEAYQLFKKSVSKTKVNSTLLKQGNAKLAQGAKLIEQSNNELVKYAAKLGYDL</sequence>
<evidence type="ECO:0000313" key="3">
    <source>
        <dbReference type="Proteomes" id="UP001254832"/>
    </source>
</evidence>
<feature type="signal peptide" evidence="1">
    <location>
        <begin position="1"/>
        <end position="27"/>
    </location>
</feature>
<organism evidence="2 3">
    <name type="scientific">Paenibacillus amylolyticus</name>
    <dbReference type="NCBI Taxonomy" id="1451"/>
    <lineage>
        <taxon>Bacteria</taxon>
        <taxon>Bacillati</taxon>
        <taxon>Bacillota</taxon>
        <taxon>Bacilli</taxon>
        <taxon>Bacillales</taxon>
        <taxon>Paenibacillaceae</taxon>
        <taxon>Paenibacillus</taxon>
    </lineage>
</organism>
<evidence type="ECO:0008006" key="4">
    <source>
        <dbReference type="Google" id="ProtNLM"/>
    </source>
</evidence>
<dbReference type="EMBL" id="JAVDTR010000012">
    <property type="protein sequence ID" value="MDR6725667.1"/>
    <property type="molecule type" value="Genomic_DNA"/>
</dbReference>
<feature type="chain" id="PRO_5042840977" description="Lipoprotein" evidence="1">
    <location>
        <begin position="28"/>
        <end position="192"/>
    </location>
</feature>